<evidence type="ECO:0000256" key="7">
    <source>
        <dbReference type="ARBA" id="ARBA00022840"/>
    </source>
</evidence>
<reference evidence="11 12" key="1">
    <citation type="submission" date="2017-05" db="EMBL/GenBank/DDBJ databases">
        <title>Genomic insights into alkan degradation activity of Oleiphilus messinensis.</title>
        <authorList>
            <person name="Kozyavkin S.A."/>
            <person name="Slesarev A.I."/>
            <person name="Golyshin P.N."/>
            <person name="Korzhenkov A."/>
            <person name="Golyshina O.N."/>
            <person name="Toshchakov S.V."/>
        </authorList>
    </citation>
    <scope>NUCLEOTIDE SEQUENCE [LARGE SCALE GENOMIC DNA]</scope>
    <source>
        <strain evidence="11 12">ME102</strain>
    </source>
</reference>
<sequence length="398" mass="44402">MDVASNTDFNPVKAPPVVWRVILLLVAGFVGWGVVVSEFLGYSGPRSDVYLLTVSFSFLHLVLLTLATLRFSNKFKGVDPHQLSELKYKPSTWFYVIAVYINALALIYSASLLNANLYVLSFILLSGAAIIAILPIVAVLFITVFSSLIFYVITPETFSGSYVFFVLIQQLMLVVLTLSALKEQKKGELLARSHQELFATQLLLEETARKNERRKLSFDLHDQMGHTLTAVNWNLQYLQHTLDGELLKKAEDTLDLVTNLSKTLRELVSEMREKSQVDVKHAIEQLVNVTPGLEIKLNIDQSFDYSLVLAEVIFRCCQEAITNVLRHAKATLMTISISDSHDFIVMVIADNGVGMSDALPGNGLTGMKERIEQLNGSFEMRESRASGVCLYITLPVSC</sequence>
<dbReference type="Gene3D" id="1.20.5.1930">
    <property type="match status" value="1"/>
</dbReference>
<feature type="transmembrane region" description="Helical" evidence="9">
    <location>
        <begin position="92"/>
        <end position="110"/>
    </location>
</feature>
<evidence type="ECO:0000256" key="6">
    <source>
        <dbReference type="ARBA" id="ARBA00022777"/>
    </source>
</evidence>
<keyword evidence="9" id="KW-1133">Transmembrane helix</keyword>
<feature type="transmembrane region" description="Helical" evidence="9">
    <location>
        <begin position="17"/>
        <end position="37"/>
    </location>
</feature>
<keyword evidence="4" id="KW-0808">Transferase</keyword>
<organism evidence="11 12">
    <name type="scientific">Oleiphilus messinensis</name>
    <dbReference type="NCBI Taxonomy" id="141451"/>
    <lineage>
        <taxon>Bacteria</taxon>
        <taxon>Pseudomonadati</taxon>
        <taxon>Pseudomonadota</taxon>
        <taxon>Gammaproteobacteria</taxon>
        <taxon>Oceanospirillales</taxon>
        <taxon>Oleiphilaceae</taxon>
        <taxon>Oleiphilus</taxon>
    </lineage>
</organism>
<evidence type="ECO:0000256" key="2">
    <source>
        <dbReference type="ARBA" id="ARBA00012438"/>
    </source>
</evidence>
<evidence type="ECO:0000256" key="3">
    <source>
        <dbReference type="ARBA" id="ARBA00022553"/>
    </source>
</evidence>
<keyword evidence="5" id="KW-0547">Nucleotide-binding</keyword>
<dbReference type="Pfam" id="PF07730">
    <property type="entry name" value="HisKA_3"/>
    <property type="match status" value="1"/>
</dbReference>
<accession>A0A1Y0IC48</accession>
<dbReference type="GO" id="GO:0046983">
    <property type="term" value="F:protein dimerization activity"/>
    <property type="evidence" value="ECO:0007669"/>
    <property type="project" value="InterPro"/>
</dbReference>
<feature type="domain" description="Histidine kinase/HSP90-like ATPase" evidence="10">
    <location>
        <begin position="308"/>
        <end position="398"/>
    </location>
</feature>
<keyword evidence="9" id="KW-0812">Transmembrane</keyword>
<evidence type="ECO:0000259" key="10">
    <source>
        <dbReference type="SMART" id="SM00387"/>
    </source>
</evidence>
<proteinExistence type="predicted"/>
<dbReference type="SUPFAM" id="SSF55874">
    <property type="entry name" value="ATPase domain of HSP90 chaperone/DNA topoisomerase II/histidine kinase"/>
    <property type="match status" value="1"/>
</dbReference>
<keyword evidence="8" id="KW-0902">Two-component regulatory system</keyword>
<gene>
    <name evidence="11" type="ORF">OLMES_4105</name>
</gene>
<dbReference type="AlphaFoldDB" id="A0A1Y0IC48"/>
<keyword evidence="6 11" id="KW-0418">Kinase</keyword>
<evidence type="ECO:0000256" key="1">
    <source>
        <dbReference type="ARBA" id="ARBA00000085"/>
    </source>
</evidence>
<dbReference type="GO" id="GO:0016020">
    <property type="term" value="C:membrane"/>
    <property type="evidence" value="ECO:0007669"/>
    <property type="project" value="InterPro"/>
</dbReference>
<keyword evidence="7" id="KW-0067">ATP-binding</keyword>
<dbReference type="GO" id="GO:0005524">
    <property type="term" value="F:ATP binding"/>
    <property type="evidence" value="ECO:0007669"/>
    <property type="project" value="UniProtKB-KW"/>
</dbReference>
<evidence type="ECO:0000256" key="5">
    <source>
        <dbReference type="ARBA" id="ARBA00022741"/>
    </source>
</evidence>
<dbReference type="KEGG" id="ome:OLMES_4105"/>
<dbReference type="InterPro" id="IPR011712">
    <property type="entry name" value="Sig_transdc_His_kin_sub3_dim/P"/>
</dbReference>
<evidence type="ECO:0000256" key="8">
    <source>
        <dbReference type="ARBA" id="ARBA00023012"/>
    </source>
</evidence>
<keyword evidence="3" id="KW-0597">Phosphoprotein</keyword>
<dbReference type="PANTHER" id="PTHR24421:SF10">
    <property type="entry name" value="NITRATE_NITRITE SENSOR PROTEIN NARQ"/>
    <property type="match status" value="1"/>
</dbReference>
<dbReference type="GO" id="GO:0000155">
    <property type="term" value="F:phosphorelay sensor kinase activity"/>
    <property type="evidence" value="ECO:0007669"/>
    <property type="project" value="InterPro"/>
</dbReference>
<protein>
    <recommendedName>
        <fullName evidence="2">histidine kinase</fullName>
        <ecNumber evidence="2">2.7.13.3</ecNumber>
    </recommendedName>
</protein>
<evidence type="ECO:0000313" key="12">
    <source>
        <dbReference type="Proteomes" id="UP000196027"/>
    </source>
</evidence>
<evidence type="ECO:0000256" key="9">
    <source>
        <dbReference type="SAM" id="Phobius"/>
    </source>
</evidence>
<dbReference type="InterPro" id="IPR036890">
    <property type="entry name" value="HATPase_C_sf"/>
</dbReference>
<name>A0A1Y0IC48_9GAMM</name>
<evidence type="ECO:0000313" key="11">
    <source>
        <dbReference type="EMBL" id="ARU58122.1"/>
    </source>
</evidence>
<dbReference type="PANTHER" id="PTHR24421">
    <property type="entry name" value="NITRATE/NITRITE SENSOR PROTEIN NARX-RELATED"/>
    <property type="match status" value="1"/>
</dbReference>
<comment type="catalytic activity">
    <reaction evidence="1">
        <text>ATP + protein L-histidine = ADP + protein N-phospho-L-histidine.</text>
        <dbReference type="EC" id="2.7.13.3"/>
    </reaction>
</comment>
<feature type="transmembrane region" description="Helical" evidence="9">
    <location>
        <begin position="117"/>
        <end position="150"/>
    </location>
</feature>
<dbReference type="InterPro" id="IPR003594">
    <property type="entry name" value="HATPase_dom"/>
</dbReference>
<evidence type="ECO:0000256" key="4">
    <source>
        <dbReference type="ARBA" id="ARBA00022679"/>
    </source>
</evidence>
<dbReference type="Proteomes" id="UP000196027">
    <property type="component" value="Chromosome"/>
</dbReference>
<dbReference type="Gene3D" id="3.30.565.10">
    <property type="entry name" value="Histidine kinase-like ATPase, C-terminal domain"/>
    <property type="match status" value="1"/>
</dbReference>
<dbReference type="RefSeq" id="WP_157678420.1">
    <property type="nucleotide sequence ID" value="NZ_CP021425.1"/>
</dbReference>
<dbReference type="OrthoDB" id="9797605at2"/>
<keyword evidence="12" id="KW-1185">Reference proteome</keyword>
<dbReference type="InterPro" id="IPR050482">
    <property type="entry name" value="Sensor_HK_TwoCompSys"/>
</dbReference>
<keyword evidence="9" id="KW-0472">Membrane</keyword>
<feature type="transmembrane region" description="Helical" evidence="9">
    <location>
        <begin position="162"/>
        <end position="181"/>
    </location>
</feature>
<dbReference type="CDD" id="cd16917">
    <property type="entry name" value="HATPase_UhpB-NarQ-NarX-like"/>
    <property type="match status" value="1"/>
</dbReference>
<dbReference type="SMART" id="SM00387">
    <property type="entry name" value="HATPase_c"/>
    <property type="match status" value="1"/>
</dbReference>
<dbReference type="Pfam" id="PF02518">
    <property type="entry name" value="HATPase_c"/>
    <property type="match status" value="1"/>
</dbReference>
<feature type="transmembrane region" description="Helical" evidence="9">
    <location>
        <begin position="49"/>
        <end position="72"/>
    </location>
</feature>
<dbReference type="EMBL" id="CP021425">
    <property type="protein sequence ID" value="ARU58122.1"/>
    <property type="molecule type" value="Genomic_DNA"/>
</dbReference>
<dbReference type="EC" id="2.7.13.3" evidence="2"/>